<dbReference type="EMBL" id="VUNZ01000001">
    <property type="protein sequence ID" value="KAA2224251.1"/>
    <property type="molecule type" value="Genomic_DNA"/>
</dbReference>
<dbReference type="AlphaFoldDB" id="A0A5B2UCS1"/>
<dbReference type="OrthoDB" id="976022at2"/>
<proteinExistence type="predicted"/>
<dbReference type="Pfam" id="PF25594">
    <property type="entry name" value="GldB_lipo"/>
    <property type="match status" value="1"/>
</dbReference>
<gene>
    <name evidence="1" type="ORF">FW780_08630</name>
</gene>
<name>A0A5B2UCS1_9FLAO</name>
<accession>A0A5B2UCS1</accession>
<comment type="caution">
    <text evidence="1">The sequence shown here is derived from an EMBL/GenBank/DDBJ whole genome shotgun (WGS) entry which is preliminary data.</text>
</comment>
<organism evidence="1 2">
    <name type="scientific">Chryseobacterium sediminis</name>
    <dbReference type="NCBI Taxonomy" id="1679494"/>
    <lineage>
        <taxon>Bacteria</taxon>
        <taxon>Pseudomonadati</taxon>
        <taxon>Bacteroidota</taxon>
        <taxon>Flavobacteriia</taxon>
        <taxon>Flavobacteriales</taxon>
        <taxon>Weeksellaceae</taxon>
        <taxon>Chryseobacterium group</taxon>
        <taxon>Chryseobacterium</taxon>
    </lineage>
</organism>
<evidence type="ECO:0000313" key="2">
    <source>
        <dbReference type="Proteomes" id="UP000323082"/>
    </source>
</evidence>
<protein>
    <submittedName>
        <fullName evidence="1">Gliding motility protein GldB</fullName>
    </submittedName>
</protein>
<dbReference type="InterPro" id="IPR019853">
    <property type="entry name" value="GldB-like"/>
</dbReference>
<evidence type="ECO:0000313" key="1">
    <source>
        <dbReference type="EMBL" id="KAA2224251.1"/>
    </source>
</evidence>
<dbReference type="Proteomes" id="UP000323082">
    <property type="component" value="Unassembled WGS sequence"/>
</dbReference>
<reference evidence="1 2" key="1">
    <citation type="journal article" date="2015" name="Int. J. Syst. Evol. Microbiol.">
        <title>Chryseobacterium sediminis sp. nov., isolated from a river sediment.</title>
        <authorList>
            <person name="Kampfer P."/>
            <person name="Busse H.J."/>
            <person name="McInroy J.A."/>
            <person name="Glaeser S.P."/>
        </authorList>
    </citation>
    <scope>NUCLEOTIDE SEQUENCE [LARGE SCALE GENOMIC DNA]</scope>
    <source>
        <strain evidence="1 2">IMT-174</strain>
    </source>
</reference>
<sequence>MNCAFNPYFCKLKFHVKIMKIFRYIALSSILAAGLVSCKKETENQWKVEVKETAEKVDVTDISKEFYNPNVPLEQFKTQFPWFQGSVSDADFEKRRMDAEEIKIYKEAIGKINQATLQTELKSLFSHIKYYFPQFKSPKVYLFSSALQMIQDPIFYDQKGNLLFIDITGFMGDGNPNYKGLELYFQKSMNPQNIVPKVSQLFAENIVTESPDHQKFIDQIVLNGKVMILQDAFLPDVPDYLKINYTKKQYEWATGNEANIWNYFVESNLIFGDDPRLGERFISPGPFSKFYTEIDNESSPQIGIFTGWQICKAYLKEKPETKLTAFLKMDATTIFNESGYKPKLKQ</sequence>